<sequence>MKTMIIVFILSVFILCISSATASQYVGHSGEKKQYVTMGMFGGRGMDSFSGNIDNGFGSFDHNGGMELNENNMGNLNLQSESDGGIGSLLSGSQFGGWPSTESMSTLGGGPGYNSIQQFAPNNPLGLNNQGTLQGTFGNNDLGIGQEQLSGRAESLFNSLNEDNEGDSLFGINSLEGNYETSLNDGTNNAGIGQMDMNSFEDTNSKDDSGLLNGYTPHHKDTHKIGSDRQGIGDGGEMLSNEIGQLDSSDEKLQKMLEFGLSGDNYGESNENNAETAISALLNPQYLADQMDSQQSNSPDELPSFQHEGSSNDHDVNQLSSSLSEGHLGDLTPITVHAHASDKQDKTPPSLEETRQTAMQVQETAARHHRKKLARLKKRLQQIRLKLQMLQAEQAKKSTSNTNNDPKESRNDAIKKLLIKNLKLAAMIASKEIQLEETKSKSIAYLSGKKDQDSDVFHDTNHMKSEPVLHERAKPLTELSKKAEEEVNHLSKNPDLDKYKNNSRNIRIQPNSSINKINLKDSSRPDSGANRENSNTFLKKINETLQILDHTSPDEHTRSSLTSSSKRFFNKLKKQIQSMSPDQAQAIEERALSNLYKAIKNKTVRRKSTIKVRKKT</sequence>
<reference evidence="4" key="1">
    <citation type="submission" date="2025-08" db="UniProtKB">
        <authorList>
            <consortium name="RefSeq"/>
        </authorList>
    </citation>
    <scope>IDENTIFICATION</scope>
</reference>
<dbReference type="Proteomes" id="UP001652625">
    <property type="component" value="Chromosome 06"/>
</dbReference>
<feature type="region of interest" description="Disordered" evidence="1">
    <location>
        <begin position="291"/>
        <end position="369"/>
    </location>
</feature>
<evidence type="ECO:0000313" key="4">
    <source>
        <dbReference type="RefSeq" id="XP_065656484.1"/>
    </source>
</evidence>
<proteinExistence type="predicted"/>
<feature type="region of interest" description="Disordered" evidence="1">
    <location>
        <begin position="216"/>
        <end position="236"/>
    </location>
</feature>
<feature type="compositionally biased region" description="Polar residues" evidence="1">
    <location>
        <begin position="502"/>
        <end position="516"/>
    </location>
</feature>
<organism evidence="3 4">
    <name type="scientific">Hydra vulgaris</name>
    <name type="common">Hydra</name>
    <name type="synonym">Hydra attenuata</name>
    <dbReference type="NCBI Taxonomy" id="6087"/>
    <lineage>
        <taxon>Eukaryota</taxon>
        <taxon>Metazoa</taxon>
        <taxon>Cnidaria</taxon>
        <taxon>Hydrozoa</taxon>
        <taxon>Hydroidolina</taxon>
        <taxon>Anthoathecata</taxon>
        <taxon>Aplanulata</taxon>
        <taxon>Hydridae</taxon>
        <taxon>Hydra</taxon>
    </lineage>
</organism>
<gene>
    <name evidence="4" type="primary">LOC100211549</name>
</gene>
<feature type="chain" id="PRO_5046137045" evidence="2">
    <location>
        <begin position="23"/>
        <end position="616"/>
    </location>
</feature>
<evidence type="ECO:0000256" key="2">
    <source>
        <dbReference type="SAM" id="SignalP"/>
    </source>
</evidence>
<keyword evidence="3" id="KW-1185">Reference proteome</keyword>
<keyword evidence="2" id="KW-0732">Signal</keyword>
<evidence type="ECO:0000313" key="3">
    <source>
        <dbReference type="Proteomes" id="UP001652625"/>
    </source>
</evidence>
<protein>
    <submittedName>
        <fullName evidence="4">Uncharacterized protein LOC100211549 isoform X1</fullName>
    </submittedName>
</protein>
<name>A0ABM4C4I7_HYDVU</name>
<feature type="compositionally biased region" description="Basic and acidic residues" evidence="1">
    <location>
        <begin position="485"/>
        <end position="500"/>
    </location>
</feature>
<evidence type="ECO:0000256" key="1">
    <source>
        <dbReference type="SAM" id="MobiDB-lite"/>
    </source>
</evidence>
<dbReference type="RefSeq" id="XP_065656484.1">
    <property type="nucleotide sequence ID" value="XM_065800412.1"/>
</dbReference>
<feature type="signal peptide" evidence="2">
    <location>
        <begin position="1"/>
        <end position="22"/>
    </location>
</feature>
<feature type="region of interest" description="Disordered" evidence="1">
    <location>
        <begin position="485"/>
        <end position="533"/>
    </location>
</feature>
<dbReference type="GeneID" id="100211549"/>
<accession>A0ABM4C4I7</accession>